<dbReference type="Proteomes" id="UP001589532">
    <property type="component" value="Unassembled WGS sequence"/>
</dbReference>
<reference evidence="11 12" key="1">
    <citation type="submission" date="2024-09" db="EMBL/GenBank/DDBJ databases">
        <authorList>
            <person name="Sun Q."/>
            <person name="Mori K."/>
        </authorList>
    </citation>
    <scope>NUCLEOTIDE SEQUENCE [LARGE SCALE GENOMIC DNA]</scope>
    <source>
        <strain evidence="11 12">JCM 3143</strain>
    </source>
</reference>
<dbReference type="GO" id="GO:0016301">
    <property type="term" value="F:kinase activity"/>
    <property type="evidence" value="ECO:0007669"/>
    <property type="project" value="UniProtKB-KW"/>
</dbReference>
<dbReference type="InterPro" id="IPR050482">
    <property type="entry name" value="Sensor_HK_TwoCompSys"/>
</dbReference>
<dbReference type="PANTHER" id="PTHR24421">
    <property type="entry name" value="NITRATE/NITRITE SENSOR PROTEIN NARX-RELATED"/>
    <property type="match status" value="1"/>
</dbReference>
<dbReference type="CDD" id="cd16917">
    <property type="entry name" value="HATPase_UhpB-NarQ-NarX-like"/>
    <property type="match status" value="1"/>
</dbReference>
<comment type="catalytic activity">
    <reaction evidence="1">
        <text>ATP + protein L-histidine = ADP + protein N-phospho-L-histidine.</text>
        <dbReference type="EC" id="2.7.13.3"/>
    </reaction>
</comment>
<keyword evidence="3" id="KW-0597">Phosphoprotein</keyword>
<evidence type="ECO:0000256" key="5">
    <source>
        <dbReference type="ARBA" id="ARBA00022741"/>
    </source>
</evidence>
<evidence type="ECO:0000256" key="3">
    <source>
        <dbReference type="ARBA" id="ARBA00022553"/>
    </source>
</evidence>
<evidence type="ECO:0000259" key="10">
    <source>
        <dbReference type="Pfam" id="PF07730"/>
    </source>
</evidence>
<keyword evidence="8" id="KW-0902">Two-component regulatory system</keyword>
<feature type="domain" description="Signal transduction histidine kinase subgroup 3 dimerisation and phosphoacceptor" evidence="10">
    <location>
        <begin position="39"/>
        <end position="99"/>
    </location>
</feature>
<name>A0ABV5SFU1_9ACTN</name>
<evidence type="ECO:0000256" key="1">
    <source>
        <dbReference type="ARBA" id="ARBA00000085"/>
    </source>
</evidence>
<dbReference type="EC" id="2.7.13.3" evidence="2"/>
<keyword evidence="7" id="KW-0067">ATP-binding</keyword>
<evidence type="ECO:0000259" key="9">
    <source>
        <dbReference type="Pfam" id="PF02518"/>
    </source>
</evidence>
<feature type="domain" description="Histidine kinase/HSP90-like ATPase" evidence="9">
    <location>
        <begin position="144"/>
        <end position="237"/>
    </location>
</feature>
<keyword evidence="12" id="KW-1185">Reference proteome</keyword>
<dbReference type="InterPro" id="IPR003594">
    <property type="entry name" value="HATPase_dom"/>
</dbReference>
<gene>
    <name evidence="11" type="ORF">ACFFSA_41855</name>
</gene>
<keyword evidence="5" id="KW-0547">Nucleotide-binding</keyword>
<keyword evidence="6 11" id="KW-0418">Kinase</keyword>
<evidence type="ECO:0000256" key="6">
    <source>
        <dbReference type="ARBA" id="ARBA00022777"/>
    </source>
</evidence>
<evidence type="ECO:0000313" key="11">
    <source>
        <dbReference type="EMBL" id="MFB9629658.1"/>
    </source>
</evidence>
<dbReference type="EMBL" id="JBHMBW010000062">
    <property type="protein sequence ID" value="MFB9629658.1"/>
    <property type="molecule type" value="Genomic_DNA"/>
</dbReference>
<protein>
    <recommendedName>
        <fullName evidence="2">histidine kinase</fullName>
        <ecNumber evidence="2">2.7.13.3</ecNumber>
    </recommendedName>
</protein>
<dbReference type="Pfam" id="PF07730">
    <property type="entry name" value="HisKA_3"/>
    <property type="match status" value="1"/>
</dbReference>
<comment type="caution">
    <text evidence="11">The sequence shown here is derived from an EMBL/GenBank/DDBJ whole genome shotgun (WGS) entry which is preliminary data.</text>
</comment>
<evidence type="ECO:0000256" key="7">
    <source>
        <dbReference type="ARBA" id="ARBA00022840"/>
    </source>
</evidence>
<sequence length="239" mass="25019">MLLALYLKIRGELIRSLRKRAELADSEHRLLAERAETAERQRLAAELHDIVTHHVTEIVLHADALRVTTGDDDARAAAEQIRRVGTRTLTELRDLMRVVTTGARPVPAGRADDDTGGDLAALAAADHAALNVEGDPGTVPAVVARAVYRVVQESLTNARKHAPGAPVAVNVVYPGDRADVEVRNAAPRRSADPALTGAGSGMGLTGLDRRVTLLGGTFSAGADGEGGFTVTASIPAPAA</sequence>
<evidence type="ECO:0000256" key="2">
    <source>
        <dbReference type="ARBA" id="ARBA00012438"/>
    </source>
</evidence>
<organism evidence="11 12">
    <name type="scientific">Nonomuraea helvata</name>
    <dbReference type="NCBI Taxonomy" id="37484"/>
    <lineage>
        <taxon>Bacteria</taxon>
        <taxon>Bacillati</taxon>
        <taxon>Actinomycetota</taxon>
        <taxon>Actinomycetes</taxon>
        <taxon>Streptosporangiales</taxon>
        <taxon>Streptosporangiaceae</taxon>
        <taxon>Nonomuraea</taxon>
    </lineage>
</organism>
<dbReference type="Gene3D" id="3.30.565.10">
    <property type="entry name" value="Histidine kinase-like ATPase, C-terminal domain"/>
    <property type="match status" value="1"/>
</dbReference>
<dbReference type="InterPro" id="IPR036890">
    <property type="entry name" value="HATPase_C_sf"/>
</dbReference>
<evidence type="ECO:0000256" key="4">
    <source>
        <dbReference type="ARBA" id="ARBA00022679"/>
    </source>
</evidence>
<dbReference type="RefSeq" id="WP_344990204.1">
    <property type="nucleotide sequence ID" value="NZ_BAAAXV010000005.1"/>
</dbReference>
<dbReference type="InterPro" id="IPR011712">
    <property type="entry name" value="Sig_transdc_His_kin_sub3_dim/P"/>
</dbReference>
<keyword evidence="4" id="KW-0808">Transferase</keyword>
<dbReference type="Gene3D" id="1.20.5.1930">
    <property type="match status" value="1"/>
</dbReference>
<dbReference type="Pfam" id="PF02518">
    <property type="entry name" value="HATPase_c"/>
    <property type="match status" value="1"/>
</dbReference>
<accession>A0ABV5SFU1</accession>
<dbReference type="PANTHER" id="PTHR24421:SF10">
    <property type="entry name" value="NITRATE_NITRITE SENSOR PROTEIN NARQ"/>
    <property type="match status" value="1"/>
</dbReference>
<proteinExistence type="predicted"/>
<dbReference type="SUPFAM" id="SSF55874">
    <property type="entry name" value="ATPase domain of HSP90 chaperone/DNA topoisomerase II/histidine kinase"/>
    <property type="match status" value="1"/>
</dbReference>
<evidence type="ECO:0000313" key="12">
    <source>
        <dbReference type="Proteomes" id="UP001589532"/>
    </source>
</evidence>
<evidence type="ECO:0000256" key="8">
    <source>
        <dbReference type="ARBA" id="ARBA00023012"/>
    </source>
</evidence>